<comment type="caution">
    <text evidence="11">The sequence shown here is derived from an EMBL/GenBank/DDBJ whole genome shotgun (WGS) entry which is preliminary data.</text>
</comment>
<feature type="transmembrane region" description="Helical" evidence="8">
    <location>
        <begin position="323"/>
        <end position="347"/>
    </location>
</feature>
<dbReference type="Proteomes" id="UP001221898">
    <property type="component" value="Unassembled WGS sequence"/>
</dbReference>
<protein>
    <recommendedName>
        <fullName evidence="10">Cytokine receptor-like factor 2-like domain-containing protein</fullName>
    </recommendedName>
</protein>
<keyword evidence="3 9" id="KW-0732">Signal</keyword>
<dbReference type="SUPFAM" id="SSF49265">
    <property type="entry name" value="Fibronectin type III"/>
    <property type="match status" value="2"/>
</dbReference>
<evidence type="ECO:0000256" key="5">
    <source>
        <dbReference type="ARBA" id="ARBA00023136"/>
    </source>
</evidence>
<sequence>MDLRLCGFFLATYCGVAFPSVSDETGALPPPSHVSLILSSHFCVNLSWSPPENLNSSTCDVRYLIIETTTQGSKQYRRMQAHFNSCLSMNSGVNYTMRTQPNMCPHRTDSEDVVRSIPPRNGVIEKLVEGFQCVYTPGSMNCTWQPPNQTRDLQLYYWYENMAQPLEHCGLYLYTGDLKTGCHLHGDFLNFTNLTHEVFFLINGTHGSSTLWNTFQMVPRDHMKPSPPKLRITELESMLELYCDPPSGFDPKLQCWDYTYRYKSSKSAWEEKNICRGESALIPYDQRFQYRVQVKAICREICGKGASDWSQEVSYGQDQAPDWSYHMALISIPVVVTICVILFLFFLKKLRVLILPQIPDPMKLFKDLINSTEDPTAVDSHLRENTAILWGKSFEKQNVYVPEMPELCVDVMVLEFEPILEP</sequence>
<comment type="subcellular location">
    <subcellularLocation>
        <location evidence="1">Membrane</location>
        <topology evidence="1">Single-pass membrane protein</topology>
    </subcellularLocation>
</comment>
<dbReference type="Gene3D" id="2.60.40.10">
    <property type="entry name" value="Immunoglobulins"/>
    <property type="match status" value="3"/>
</dbReference>
<evidence type="ECO:0000256" key="6">
    <source>
        <dbReference type="ARBA" id="ARBA00023157"/>
    </source>
</evidence>
<organism evidence="11 12">
    <name type="scientific">Aldrovandia affinis</name>
    <dbReference type="NCBI Taxonomy" id="143900"/>
    <lineage>
        <taxon>Eukaryota</taxon>
        <taxon>Metazoa</taxon>
        <taxon>Chordata</taxon>
        <taxon>Craniata</taxon>
        <taxon>Vertebrata</taxon>
        <taxon>Euteleostomi</taxon>
        <taxon>Actinopterygii</taxon>
        <taxon>Neopterygii</taxon>
        <taxon>Teleostei</taxon>
        <taxon>Notacanthiformes</taxon>
        <taxon>Halosauridae</taxon>
        <taxon>Aldrovandia</taxon>
    </lineage>
</organism>
<evidence type="ECO:0000313" key="12">
    <source>
        <dbReference type="Proteomes" id="UP001221898"/>
    </source>
</evidence>
<evidence type="ECO:0000256" key="7">
    <source>
        <dbReference type="ARBA" id="ARBA00023170"/>
    </source>
</evidence>
<evidence type="ECO:0000256" key="1">
    <source>
        <dbReference type="ARBA" id="ARBA00004167"/>
    </source>
</evidence>
<evidence type="ECO:0000256" key="4">
    <source>
        <dbReference type="ARBA" id="ARBA00022989"/>
    </source>
</evidence>
<dbReference type="PANTHER" id="PTHR23037:SF28">
    <property type="entry name" value="ERYTHROPOIETIN RECEPTOR"/>
    <property type="match status" value="1"/>
</dbReference>
<keyword evidence="12" id="KW-1185">Reference proteome</keyword>
<evidence type="ECO:0000313" key="11">
    <source>
        <dbReference type="EMBL" id="KAJ8405361.1"/>
    </source>
</evidence>
<evidence type="ECO:0000259" key="10">
    <source>
        <dbReference type="Pfam" id="PF22012"/>
    </source>
</evidence>
<dbReference type="InterPro" id="IPR013783">
    <property type="entry name" value="Ig-like_fold"/>
</dbReference>
<dbReference type="AlphaFoldDB" id="A0AAD7SMK0"/>
<feature type="chain" id="PRO_5042068904" description="Cytokine receptor-like factor 2-like domain-containing protein" evidence="9">
    <location>
        <begin position="18"/>
        <end position="422"/>
    </location>
</feature>
<feature type="domain" description="Cytokine receptor-like factor 2-like" evidence="10">
    <location>
        <begin position="136"/>
        <end position="185"/>
    </location>
</feature>
<dbReference type="EMBL" id="JAINUG010000048">
    <property type="protein sequence ID" value="KAJ8405361.1"/>
    <property type="molecule type" value="Genomic_DNA"/>
</dbReference>
<dbReference type="GO" id="GO:0009897">
    <property type="term" value="C:external side of plasma membrane"/>
    <property type="evidence" value="ECO:0007669"/>
    <property type="project" value="TreeGrafter"/>
</dbReference>
<keyword evidence="4 8" id="KW-1133">Transmembrane helix</keyword>
<keyword evidence="6" id="KW-1015">Disulfide bond</keyword>
<reference evidence="11" key="1">
    <citation type="journal article" date="2023" name="Science">
        <title>Genome structures resolve the early diversification of teleost fishes.</title>
        <authorList>
            <person name="Parey E."/>
            <person name="Louis A."/>
            <person name="Montfort J."/>
            <person name="Bouchez O."/>
            <person name="Roques C."/>
            <person name="Iampietro C."/>
            <person name="Lluch J."/>
            <person name="Castinel A."/>
            <person name="Donnadieu C."/>
            <person name="Desvignes T."/>
            <person name="Floi Bucao C."/>
            <person name="Jouanno E."/>
            <person name="Wen M."/>
            <person name="Mejri S."/>
            <person name="Dirks R."/>
            <person name="Jansen H."/>
            <person name="Henkel C."/>
            <person name="Chen W.J."/>
            <person name="Zahm M."/>
            <person name="Cabau C."/>
            <person name="Klopp C."/>
            <person name="Thompson A.W."/>
            <person name="Robinson-Rechavi M."/>
            <person name="Braasch I."/>
            <person name="Lecointre G."/>
            <person name="Bobe J."/>
            <person name="Postlethwait J.H."/>
            <person name="Berthelot C."/>
            <person name="Roest Crollius H."/>
            <person name="Guiguen Y."/>
        </authorList>
    </citation>
    <scope>NUCLEOTIDE SEQUENCE</scope>
    <source>
        <strain evidence="11">NC1722</strain>
    </source>
</reference>
<dbReference type="Pfam" id="PF22012">
    <property type="entry name" value="TSLPR_D1"/>
    <property type="match status" value="1"/>
</dbReference>
<dbReference type="InterPro" id="IPR036116">
    <property type="entry name" value="FN3_sf"/>
</dbReference>
<gene>
    <name evidence="11" type="ORF">AAFF_G00318340</name>
</gene>
<dbReference type="GO" id="GO:0004896">
    <property type="term" value="F:cytokine receptor activity"/>
    <property type="evidence" value="ECO:0007669"/>
    <property type="project" value="TreeGrafter"/>
</dbReference>
<keyword evidence="5 8" id="KW-0472">Membrane</keyword>
<dbReference type="InterPro" id="IPR053856">
    <property type="entry name" value="TSLPR_D1"/>
</dbReference>
<keyword evidence="2 8" id="KW-0812">Transmembrane</keyword>
<proteinExistence type="predicted"/>
<accession>A0AAD7SMK0</accession>
<evidence type="ECO:0000256" key="9">
    <source>
        <dbReference type="SAM" id="SignalP"/>
    </source>
</evidence>
<evidence type="ECO:0000256" key="8">
    <source>
        <dbReference type="SAM" id="Phobius"/>
    </source>
</evidence>
<name>A0AAD7SMK0_9TELE</name>
<feature type="signal peptide" evidence="9">
    <location>
        <begin position="1"/>
        <end position="17"/>
    </location>
</feature>
<dbReference type="PANTHER" id="PTHR23037">
    <property type="entry name" value="CYTOKINE RECEPTOR"/>
    <property type="match status" value="1"/>
</dbReference>
<keyword evidence="7" id="KW-0675">Receptor</keyword>
<evidence type="ECO:0000256" key="2">
    <source>
        <dbReference type="ARBA" id="ARBA00022692"/>
    </source>
</evidence>
<evidence type="ECO:0000256" key="3">
    <source>
        <dbReference type="ARBA" id="ARBA00022729"/>
    </source>
</evidence>